<dbReference type="SUPFAM" id="SSF56112">
    <property type="entry name" value="Protein kinase-like (PK-like)"/>
    <property type="match status" value="1"/>
</dbReference>
<feature type="transmembrane region" description="Helical" evidence="1">
    <location>
        <begin position="469"/>
        <end position="492"/>
    </location>
</feature>
<dbReference type="PANTHER" id="PTHR22893">
    <property type="entry name" value="NADH OXIDOREDUCTASE-RELATED"/>
    <property type="match status" value="1"/>
</dbReference>
<dbReference type="Gene3D" id="1.10.510.10">
    <property type="entry name" value="Transferase(Phosphotransferase) domain 1"/>
    <property type="match status" value="1"/>
</dbReference>
<dbReference type="PANTHER" id="PTHR22893:SF91">
    <property type="entry name" value="NADPH DEHYDROGENASE 2-RELATED"/>
    <property type="match status" value="1"/>
</dbReference>
<keyword evidence="1" id="KW-1133">Transmembrane helix</keyword>
<comment type="caution">
    <text evidence="3">The sequence shown here is derived from an EMBL/GenBank/DDBJ whole genome shotgun (WGS) entry which is preliminary data.</text>
</comment>
<evidence type="ECO:0000256" key="1">
    <source>
        <dbReference type="SAM" id="Phobius"/>
    </source>
</evidence>
<accession>A0A6G0WIQ9</accession>
<dbReference type="InterPro" id="IPR008271">
    <property type="entry name" value="Ser/Thr_kinase_AS"/>
</dbReference>
<dbReference type="CDD" id="cd02933">
    <property type="entry name" value="OYE_like_FMN"/>
    <property type="match status" value="1"/>
</dbReference>
<dbReference type="Pfam" id="PF00724">
    <property type="entry name" value="Oxidored_FMN"/>
    <property type="match status" value="1"/>
</dbReference>
<proteinExistence type="predicted"/>
<dbReference type="InterPro" id="IPR045247">
    <property type="entry name" value="Oye-like"/>
</dbReference>
<keyword evidence="1" id="KW-0812">Transmembrane</keyword>
<name>A0A6G0WIQ9_9STRA</name>
<dbReference type="VEuPathDB" id="FungiDB:AeMF1_005572"/>
<dbReference type="SMART" id="SM00220">
    <property type="entry name" value="S_TKc"/>
    <property type="match status" value="1"/>
</dbReference>
<dbReference type="GO" id="GO:0005524">
    <property type="term" value="F:ATP binding"/>
    <property type="evidence" value="ECO:0007669"/>
    <property type="project" value="InterPro"/>
</dbReference>
<organism evidence="3 4">
    <name type="scientific">Aphanomyces euteiches</name>
    <dbReference type="NCBI Taxonomy" id="100861"/>
    <lineage>
        <taxon>Eukaryota</taxon>
        <taxon>Sar</taxon>
        <taxon>Stramenopiles</taxon>
        <taxon>Oomycota</taxon>
        <taxon>Saprolegniomycetes</taxon>
        <taxon>Saprolegniales</taxon>
        <taxon>Verrucalvaceae</taxon>
        <taxon>Aphanomyces</taxon>
    </lineage>
</organism>
<dbReference type="Gene3D" id="3.20.20.70">
    <property type="entry name" value="Aldolase class I"/>
    <property type="match status" value="1"/>
</dbReference>
<dbReference type="GO" id="GO:0010181">
    <property type="term" value="F:FMN binding"/>
    <property type="evidence" value="ECO:0007669"/>
    <property type="project" value="InterPro"/>
</dbReference>
<protein>
    <recommendedName>
        <fullName evidence="2">Protein kinase domain-containing protein</fullName>
    </recommendedName>
</protein>
<dbReference type="EMBL" id="VJMJ01000202">
    <property type="protein sequence ID" value="KAF0727085.1"/>
    <property type="molecule type" value="Genomic_DNA"/>
</dbReference>
<dbReference type="Gene3D" id="3.30.200.20">
    <property type="entry name" value="Phosphorylase Kinase, domain 1"/>
    <property type="match status" value="1"/>
</dbReference>
<evidence type="ECO:0000313" key="3">
    <source>
        <dbReference type="EMBL" id="KAF0727085.1"/>
    </source>
</evidence>
<dbReference type="SUPFAM" id="SSF51395">
    <property type="entry name" value="FMN-linked oxidoreductases"/>
    <property type="match status" value="1"/>
</dbReference>
<evidence type="ECO:0000313" key="4">
    <source>
        <dbReference type="Proteomes" id="UP000481153"/>
    </source>
</evidence>
<reference evidence="3 4" key="1">
    <citation type="submission" date="2019-07" db="EMBL/GenBank/DDBJ databases">
        <title>Genomics analysis of Aphanomyces spp. identifies a new class of oomycete effector associated with host adaptation.</title>
        <authorList>
            <person name="Gaulin E."/>
        </authorList>
    </citation>
    <scope>NUCLEOTIDE SEQUENCE [LARGE SCALE GENOMIC DNA]</scope>
    <source>
        <strain evidence="3 4">ATCC 201684</strain>
    </source>
</reference>
<gene>
    <name evidence="3" type="ORF">Ae201684_014822</name>
</gene>
<sequence length="860" mass="95125">MIAPKTSAFIGEPGIYTAEQLAKWKEITDSVHAKGGKIFAQTWHGGRAVHPDNNDGAEIVAPSAIAIEGEVHTLKGKAPNAVPRALKKEEIPAIVETFATAAKNAIEVAGFDGVEIHGANGYLIDQFLRDGSNQRTDEYGGSLENRTRFLTEVLAAVTKAVGADKVGIRYSPLNSYNSMKDSNPEALSEAVAKISQDFNLAYVHVMRADFFQAQKGDIVPIFRKNFKNTLIVNMGYTKDEANAAIAAGEVDAVAFGTGFLANPDLPARFAQNAELNTPDANTFYVVCLLLSLLHLKHLSSSVCMRYERRQLVVALDSCATAQTAYSNGLAVCNYIPQKSCGDSSCLHNNQIWCNATICSSVLAISKNTSASCQLTPAIPQQLCNSQCLATMLQLEQLYTTCSKKPPTLDSCTACQSIMTSETHLSNTCGLVNSTAAMRVSLAAAISICQANFPQILMAPTTTTDANPQLIAIILVVGLIVIISVLSLVFMQYRKYRQARRRSSILRSSLQRRRTSILSFESQDPYILKSPSDYDVELTSPKYSIIEDVRFDKKFTQFRIPVEDFKQKTHLKSGGHALLFRALWKERDVAIKQIAPSHAKDFHALQEFMREIRLSAYLRHEHIVEFLGISWLTLKDISIVTEYMVHGDVSSVLRSQRQAANPWLHWYAPPTKPEVVQTIQLGFQHRLSPCKLSIALHVIRALVYLHANHVVHRDIKSKNVVLDTMYTAKLCDFGISRRISAVMTANRGTVSYMAPEVFQGNKYSEMADIYSFGVFLSEMDKLDSPYVGEKDDDMDADVSFPEAKIALMVTAGTLKPTFTDAMPREILDLAQRCLEFDATLRPTAVQLEKDIESLIKSHPSE</sequence>
<dbReference type="InterPro" id="IPR000719">
    <property type="entry name" value="Prot_kinase_dom"/>
</dbReference>
<dbReference type="InterPro" id="IPR011009">
    <property type="entry name" value="Kinase-like_dom_sf"/>
</dbReference>
<feature type="domain" description="Protein kinase" evidence="2">
    <location>
        <begin position="564"/>
        <end position="854"/>
    </location>
</feature>
<keyword evidence="4" id="KW-1185">Reference proteome</keyword>
<dbReference type="AlphaFoldDB" id="A0A6G0WIQ9"/>
<dbReference type="GO" id="GO:0016491">
    <property type="term" value="F:oxidoreductase activity"/>
    <property type="evidence" value="ECO:0007669"/>
    <property type="project" value="InterPro"/>
</dbReference>
<dbReference type="PROSITE" id="PS00108">
    <property type="entry name" value="PROTEIN_KINASE_ST"/>
    <property type="match status" value="1"/>
</dbReference>
<evidence type="ECO:0000259" key="2">
    <source>
        <dbReference type="PROSITE" id="PS50011"/>
    </source>
</evidence>
<dbReference type="Proteomes" id="UP000481153">
    <property type="component" value="Unassembled WGS sequence"/>
</dbReference>
<keyword evidence="1" id="KW-0472">Membrane</keyword>
<dbReference type="Pfam" id="PF00069">
    <property type="entry name" value="Pkinase"/>
    <property type="match status" value="1"/>
</dbReference>
<dbReference type="VEuPathDB" id="FungiDB:AeMF1_005571"/>
<dbReference type="InterPro" id="IPR013785">
    <property type="entry name" value="Aldolase_TIM"/>
</dbReference>
<dbReference type="InterPro" id="IPR001155">
    <property type="entry name" value="OxRdtase_FMN_N"/>
</dbReference>
<dbReference type="GO" id="GO:0004672">
    <property type="term" value="F:protein kinase activity"/>
    <property type="evidence" value="ECO:0007669"/>
    <property type="project" value="InterPro"/>
</dbReference>
<dbReference type="PROSITE" id="PS50011">
    <property type="entry name" value="PROTEIN_KINASE_DOM"/>
    <property type="match status" value="1"/>
</dbReference>